<dbReference type="InterPro" id="IPR036779">
    <property type="entry name" value="LysM_dom_sf"/>
</dbReference>
<keyword evidence="4" id="KW-1185">Reference proteome</keyword>
<dbReference type="AlphaFoldDB" id="A0AAW9S3V5"/>
<name>A0AAW9S3V5_9BACT</name>
<dbReference type="SMART" id="SM00257">
    <property type="entry name" value="LysM"/>
    <property type="match status" value="7"/>
</dbReference>
<evidence type="ECO:0000259" key="2">
    <source>
        <dbReference type="PROSITE" id="PS51782"/>
    </source>
</evidence>
<dbReference type="Pfam" id="PF01476">
    <property type="entry name" value="LysM"/>
    <property type="match status" value="7"/>
</dbReference>
<sequence>MKKLYLSILILIALHTWGITQSFSVPESMMFAGVKLKIHNEVRARIQRKVDDLMRNPNYYQEYVDRCNLYFPLIEKVFKEENLPDDFKYLALQESALLANAISRSNAVGYWLFKEFTAIELGMQINTQVDERKHIISASRGAAQYLKKNNYFLRNWIYSSLSYNLGLTGANNIIDRRYIGQDKAELKKDTHLYIIHLLAHKIAFQNAVNKNSSIITLCEYPANGKSIRDISQLTGISESSLLMYNRWLKHNPVPNDKKYTFLLPIPVSREAEIKSKLGLSYTGIPGGQIPRNNNTPTENLEYTIARDTIYEIVNDNPYPIIRNERKRPIAGDTITLATINGKEGFIAGKNLNILTVTNTLGVSTNKFLRTNDMTMFDELVEGQVYYLDKKDSKGPVEYHVVKSPNESPWEVAQRYGIKLNNVAKFNRMGKTEMLVMGRVLWLQSKRPKKTPVEIREVEMKMVITEDTTAIDTIPQIDEEPDIPQPGTDIITIGPNIPASDSTDASGTQYHTVQAGETLFTISRQYGVTILDLQEWNNLQNDLKVGPGQTLIVKKQTIASNNPTTGNNVPPTAKDPLDSVILIDDEGNPTSVPTDNYPDYNTPAVDNTPTQPNYNQPATDVTGGAERYHYVQRGETLFGISRKYQVSVADIKAWNGLFDNNIDIDQKLVIRKGSTSGNTNYNQPSVNPTPDYNQPATNYTPPTTVNPSATTHTVVKGETLYGIARNYQKNVKDLIAWNNLGGDLNVKVGQVLYLAPSANASTYSQATTLPTVENGYHVVRAGENLYSIAELYNITAQNLRTWNNIPQGNDVYAGQKLIVDNLLAPAGTVNTPPTYTNSGNAAVSDYHTVMKGETLFAISRKYQVNVKDLQRWNNLSGGDIKTGQSLRVKAPGSNNSSSATFTPTTITNKNNEVFHVVQKGETLYSISRKYNIKVSQIKILNQKSDNSIDIGERLRVK</sequence>
<dbReference type="Proteomes" id="UP001403385">
    <property type="component" value="Unassembled WGS sequence"/>
</dbReference>
<feature type="domain" description="LysM" evidence="2">
    <location>
        <begin position="626"/>
        <end position="669"/>
    </location>
</feature>
<evidence type="ECO:0000313" key="4">
    <source>
        <dbReference type="Proteomes" id="UP001403385"/>
    </source>
</evidence>
<reference evidence="3 4" key="1">
    <citation type="submission" date="2024-04" db="EMBL/GenBank/DDBJ databases">
        <title>Novel genus in family Flammeovirgaceae.</title>
        <authorList>
            <person name="Nguyen T.H."/>
            <person name="Vuong T.Q."/>
            <person name="Le H."/>
            <person name="Kim S.-G."/>
        </authorList>
    </citation>
    <scope>NUCLEOTIDE SEQUENCE [LARGE SCALE GENOMIC DNA]</scope>
    <source>
        <strain evidence="3 4">JCM 23209</strain>
    </source>
</reference>
<dbReference type="PROSITE" id="PS51782">
    <property type="entry name" value="LYSM"/>
    <property type="match status" value="7"/>
</dbReference>
<comment type="caution">
    <text evidence="3">The sequence shown here is derived from an EMBL/GenBank/DDBJ whole genome shotgun (WGS) entry which is preliminary data.</text>
</comment>
<dbReference type="Gene3D" id="1.10.530.10">
    <property type="match status" value="1"/>
</dbReference>
<dbReference type="CDD" id="cd16894">
    <property type="entry name" value="MltD-like"/>
    <property type="match status" value="1"/>
</dbReference>
<dbReference type="PANTHER" id="PTHR33734:SF22">
    <property type="entry name" value="MEMBRANE-BOUND LYTIC MUREIN TRANSGLYCOSYLASE D"/>
    <property type="match status" value="1"/>
</dbReference>
<dbReference type="EMBL" id="JBDKWZ010000001">
    <property type="protein sequence ID" value="MEN7546425.1"/>
    <property type="molecule type" value="Genomic_DNA"/>
</dbReference>
<feature type="domain" description="LysM" evidence="2">
    <location>
        <begin position="912"/>
        <end position="955"/>
    </location>
</feature>
<dbReference type="Gene3D" id="3.10.350.10">
    <property type="entry name" value="LysM domain"/>
    <property type="match status" value="6"/>
</dbReference>
<dbReference type="CDD" id="cd00118">
    <property type="entry name" value="LysM"/>
    <property type="match status" value="6"/>
</dbReference>
<dbReference type="InterPro" id="IPR008258">
    <property type="entry name" value="Transglycosylase_SLT_dom_1"/>
</dbReference>
<feature type="domain" description="LysM" evidence="2">
    <location>
        <begin position="397"/>
        <end position="442"/>
    </location>
</feature>
<accession>A0AAW9S3V5</accession>
<proteinExistence type="predicted"/>
<feature type="domain" description="LysM" evidence="2">
    <location>
        <begin position="844"/>
        <end position="887"/>
    </location>
</feature>
<dbReference type="RefSeq" id="WP_346819212.1">
    <property type="nucleotide sequence ID" value="NZ_JBDKWZ010000001.1"/>
</dbReference>
<evidence type="ECO:0000313" key="3">
    <source>
        <dbReference type="EMBL" id="MEN7546425.1"/>
    </source>
</evidence>
<feature type="domain" description="LysM" evidence="2">
    <location>
        <begin position="508"/>
        <end position="552"/>
    </location>
</feature>
<dbReference type="GO" id="GO:0008932">
    <property type="term" value="F:lytic endotransglycosylase activity"/>
    <property type="evidence" value="ECO:0007669"/>
    <property type="project" value="TreeGrafter"/>
</dbReference>
<dbReference type="InterPro" id="IPR018392">
    <property type="entry name" value="LysM"/>
</dbReference>
<dbReference type="InterPro" id="IPR023346">
    <property type="entry name" value="Lysozyme-like_dom_sf"/>
</dbReference>
<dbReference type="SUPFAM" id="SSF54106">
    <property type="entry name" value="LysM domain"/>
    <property type="match status" value="6"/>
</dbReference>
<dbReference type="Pfam" id="PF01464">
    <property type="entry name" value="SLT"/>
    <property type="match status" value="1"/>
</dbReference>
<organism evidence="3 4">
    <name type="scientific">Rapidithrix thailandica</name>
    <dbReference type="NCBI Taxonomy" id="413964"/>
    <lineage>
        <taxon>Bacteria</taxon>
        <taxon>Pseudomonadati</taxon>
        <taxon>Bacteroidota</taxon>
        <taxon>Cytophagia</taxon>
        <taxon>Cytophagales</taxon>
        <taxon>Flammeovirgaceae</taxon>
        <taxon>Rapidithrix</taxon>
    </lineage>
</organism>
<protein>
    <submittedName>
        <fullName evidence="3">LysM peptidoglycan-binding domain-containing protein</fullName>
    </submittedName>
</protein>
<feature type="domain" description="LysM" evidence="2">
    <location>
        <begin position="774"/>
        <end position="818"/>
    </location>
</feature>
<feature type="region of interest" description="Disordered" evidence="1">
    <location>
        <begin position="674"/>
        <end position="707"/>
    </location>
</feature>
<feature type="domain" description="LysM" evidence="2">
    <location>
        <begin position="709"/>
        <end position="753"/>
    </location>
</feature>
<evidence type="ECO:0000256" key="1">
    <source>
        <dbReference type="SAM" id="MobiDB-lite"/>
    </source>
</evidence>
<gene>
    <name evidence="3" type="ORF">AAG747_00810</name>
</gene>
<dbReference type="SUPFAM" id="SSF53955">
    <property type="entry name" value="Lysozyme-like"/>
    <property type="match status" value="1"/>
</dbReference>
<dbReference type="PANTHER" id="PTHR33734">
    <property type="entry name" value="LYSM DOMAIN-CONTAINING GPI-ANCHORED PROTEIN 2"/>
    <property type="match status" value="1"/>
</dbReference>